<accession>A0A160IM42</accession>
<dbReference type="AlphaFoldDB" id="A0A160IM42"/>
<protein>
    <recommendedName>
        <fullName evidence="3">Sporulation protein</fullName>
    </recommendedName>
</protein>
<dbReference type="PANTHER" id="PTHR40053">
    <property type="entry name" value="SPORULATION-CONTROL PROTEIN SPO0M"/>
    <property type="match status" value="1"/>
</dbReference>
<dbReference type="PANTHER" id="PTHR40053:SF1">
    <property type="entry name" value="SPORULATION-CONTROL PROTEIN SPO0M"/>
    <property type="match status" value="1"/>
</dbReference>
<reference evidence="1 2" key="1">
    <citation type="submission" date="2016-04" db="EMBL/GenBank/DDBJ databases">
        <title>Complete genome sequence of Fictibacillus phosphorivorans G25-29, a strain toxic to nematodes.</title>
        <authorList>
            <person name="Zheng Z."/>
        </authorList>
    </citation>
    <scope>NUCLEOTIDE SEQUENCE [LARGE SCALE GENOMIC DNA]</scope>
    <source>
        <strain evidence="1 2">G25-29</strain>
    </source>
</reference>
<dbReference type="EMBL" id="CP015378">
    <property type="protein sequence ID" value="ANC77388.1"/>
    <property type="molecule type" value="Genomic_DNA"/>
</dbReference>
<evidence type="ECO:0000313" key="2">
    <source>
        <dbReference type="Proteomes" id="UP000076623"/>
    </source>
</evidence>
<keyword evidence="2" id="KW-1185">Reference proteome</keyword>
<dbReference type="KEGG" id="fpn:ABE65_011480"/>
<organism evidence="1 2">
    <name type="scientific">Fictibacillus phosphorivorans</name>
    <dbReference type="NCBI Taxonomy" id="1221500"/>
    <lineage>
        <taxon>Bacteria</taxon>
        <taxon>Bacillati</taxon>
        <taxon>Bacillota</taxon>
        <taxon>Bacilli</taxon>
        <taxon>Bacillales</taxon>
        <taxon>Fictibacillaceae</taxon>
        <taxon>Fictibacillus</taxon>
    </lineage>
</organism>
<dbReference type="InterPro" id="IPR009776">
    <property type="entry name" value="Spore_0_M"/>
</dbReference>
<sequence length="268" mass="31538">MFKQILSSVMVGLVKVDTVIHTPIFIPGEYVQGEVILYGGNKSRRIETITHSLVKTYNFGNENIHYPFFSHEIVVGKEIGKNEEERIAFNFLLPENLPVPLYENELWVKTNVEIPRTLDPEDKDFVEVKMHPFMELCMKTFQDELGFTVNVREALMDKQIIKAVKRDFASMLDARQHVFLQSVRFKPTERYKEKYERIEIFFDVTADSIDLYMYVIFKSTFSKLNSNPLNYVLLQLPKEISHDQREISERIKTFLDDLKKTDLADYVY</sequence>
<name>A0A160IM42_9BACL</name>
<gene>
    <name evidence="1" type="ORF">ABE65_011480</name>
</gene>
<dbReference type="Proteomes" id="UP000076623">
    <property type="component" value="Chromosome"/>
</dbReference>
<evidence type="ECO:0008006" key="3">
    <source>
        <dbReference type="Google" id="ProtNLM"/>
    </source>
</evidence>
<proteinExistence type="predicted"/>
<dbReference type="RefSeq" id="WP_066394936.1">
    <property type="nucleotide sequence ID" value="NZ_CP015378.1"/>
</dbReference>
<dbReference type="Pfam" id="PF07070">
    <property type="entry name" value="Spo0M"/>
    <property type="match status" value="1"/>
</dbReference>
<dbReference type="STRING" id="1221500.ABE65_011480"/>
<evidence type="ECO:0000313" key="1">
    <source>
        <dbReference type="EMBL" id="ANC77388.1"/>
    </source>
</evidence>